<dbReference type="EMBL" id="JABVXQ010000004">
    <property type="protein sequence ID" value="KAF6114798.1"/>
    <property type="molecule type" value="Genomic_DNA"/>
</dbReference>
<dbReference type="AlphaFoldDB" id="A0A834AHI3"/>
<name>A0A834AHI3_9CHIR</name>
<protein>
    <submittedName>
        <fullName evidence="2">Uncharacterized protein</fullName>
    </submittedName>
</protein>
<reference evidence="2 3" key="1">
    <citation type="journal article" date="2020" name="Nature">
        <title>Six reference-quality genomes reveal evolution of bat adaptations.</title>
        <authorList>
            <person name="Jebb D."/>
            <person name="Huang Z."/>
            <person name="Pippel M."/>
            <person name="Hughes G.M."/>
            <person name="Lavrichenko K."/>
            <person name="Devanna P."/>
            <person name="Winkler S."/>
            <person name="Jermiin L.S."/>
            <person name="Skirmuntt E.C."/>
            <person name="Katzourakis A."/>
            <person name="Burkitt-Gray L."/>
            <person name="Ray D.A."/>
            <person name="Sullivan K.A.M."/>
            <person name="Roscito J.G."/>
            <person name="Kirilenko B.M."/>
            <person name="Davalos L.M."/>
            <person name="Corthals A.P."/>
            <person name="Power M.L."/>
            <person name="Jones G."/>
            <person name="Ransome R.D."/>
            <person name="Dechmann D.K.N."/>
            <person name="Locatelli A.G."/>
            <person name="Puechmaille S.J."/>
            <person name="Fedrigo O."/>
            <person name="Jarvis E.D."/>
            <person name="Hiller M."/>
            <person name="Vernes S.C."/>
            <person name="Myers E.W."/>
            <person name="Teeling E.C."/>
        </authorList>
    </citation>
    <scope>NUCLEOTIDE SEQUENCE [LARGE SCALE GENOMIC DNA]</scope>
    <source>
        <strain evidence="2">Bat1K_MPI-CBG_1</strain>
    </source>
</reference>
<evidence type="ECO:0000313" key="3">
    <source>
        <dbReference type="Proteomes" id="UP000664940"/>
    </source>
</evidence>
<gene>
    <name evidence="2" type="ORF">HJG60_010724</name>
</gene>
<comment type="caution">
    <text evidence="2">The sequence shown here is derived from an EMBL/GenBank/DDBJ whole genome shotgun (WGS) entry which is preliminary data.</text>
</comment>
<feature type="region of interest" description="Disordered" evidence="1">
    <location>
        <begin position="130"/>
        <end position="151"/>
    </location>
</feature>
<dbReference type="Proteomes" id="UP000664940">
    <property type="component" value="Unassembled WGS sequence"/>
</dbReference>
<evidence type="ECO:0000313" key="2">
    <source>
        <dbReference type="EMBL" id="KAF6114798.1"/>
    </source>
</evidence>
<sequence>MEKQGWVAPSGSQRPHPGRGASRMWVAWSGPLGALPRLSTTLDLLFPGSSTASFQAALYLSAFTHPAVLSACDKLTQQLLIRALTTCQGGSGCWTVAPVCVTSAQGRPGGWAPGSGSLLCSLACTAEEGVKGGQTSTPPAQSERGSRAMTPGCRAALLAKEPETSYPQGFLPSVDGSP</sequence>
<feature type="region of interest" description="Disordered" evidence="1">
    <location>
        <begin position="1"/>
        <end position="20"/>
    </location>
</feature>
<evidence type="ECO:0000256" key="1">
    <source>
        <dbReference type="SAM" id="MobiDB-lite"/>
    </source>
</evidence>
<proteinExistence type="predicted"/>
<organism evidence="2 3">
    <name type="scientific">Phyllostomus discolor</name>
    <name type="common">pale spear-nosed bat</name>
    <dbReference type="NCBI Taxonomy" id="89673"/>
    <lineage>
        <taxon>Eukaryota</taxon>
        <taxon>Metazoa</taxon>
        <taxon>Chordata</taxon>
        <taxon>Craniata</taxon>
        <taxon>Vertebrata</taxon>
        <taxon>Euteleostomi</taxon>
        <taxon>Mammalia</taxon>
        <taxon>Eutheria</taxon>
        <taxon>Laurasiatheria</taxon>
        <taxon>Chiroptera</taxon>
        <taxon>Yangochiroptera</taxon>
        <taxon>Phyllostomidae</taxon>
        <taxon>Phyllostominae</taxon>
        <taxon>Phyllostomus</taxon>
    </lineage>
</organism>
<accession>A0A834AHI3</accession>